<dbReference type="OrthoDB" id="6423981at2759"/>
<dbReference type="SMART" id="SM00241">
    <property type="entry name" value="ZP"/>
    <property type="match status" value="1"/>
</dbReference>
<dbReference type="PANTHER" id="PTHR47327:SF9">
    <property type="entry name" value="NO MECHANORECEPTOR POTENTIAL A, ISOFORM A"/>
    <property type="match status" value="1"/>
</dbReference>
<keyword evidence="5" id="KW-1185">Reference proteome</keyword>
<evidence type="ECO:0000256" key="1">
    <source>
        <dbReference type="SAM" id="MobiDB-lite"/>
    </source>
</evidence>
<dbReference type="GeneID" id="101894580"/>
<accession>A0A9J7D3K0</accession>
<keyword evidence="2" id="KW-0472">Membrane</keyword>
<evidence type="ECO:0000259" key="3">
    <source>
        <dbReference type="PROSITE" id="PS50948"/>
    </source>
</evidence>
<keyword evidence="2" id="KW-0812">Transmembrane</keyword>
<feature type="compositionally biased region" description="Basic and acidic residues" evidence="1">
    <location>
        <begin position="797"/>
        <end position="828"/>
    </location>
</feature>
<feature type="domain" description="Apple" evidence="3">
    <location>
        <begin position="1125"/>
        <end position="1220"/>
    </location>
</feature>
<dbReference type="PROSITE" id="PS51034">
    <property type="entry name" value="ZP_2"/>
    <property type="match status" value="1"/>
</dbReference>
<feature type="compositionally biased region" description="Basic and acidic residues" evidence="1">
    <location>
        <begin position="1749"/>
        <end position="1759"/>
    </location>
</feature>
<feature type="region of interest" description="Disordered" evidence="1">
    <location>
        <begin position="529"/>
        <end position="987"/>
    </location>
</feature>
<organism evidence="5 6">
    <name type="scientific">Musca domestica</name>
    <name type="common">House fly</name>
    <dbReference type="NCBI Taxonomy" id="7370"/>
    <lineage>
        <taxon>Eukaryota</taxon>
        <taxon>Metazoa</taxon>
        <taxon>Ecdysozoa</taxon>
        <taxon>Arthropoda</taxon>
        <taxon>Hexapoda</taxon>
        <taxon>Insecta</taxon>
        <taxon>Pterygota</taxon>
        <taxon>Neoptera</taxon>
        <taxon>Endopterygota</taxon>
        <taxon>Diptera</taxon>
        <taxon>Brachycera</taxon>
        <taxon>Muscomorpha</taxon>
        <taxon>Muscoidea</taxon>
        <taxon>Muscidae</taxon>
        <taxon>Musca</taxon>
    </lineage>
</organism>
<feature type="compositionally biased region" description="Basic and acidic residues" evidence="1">
    <location>
        <begin position="898"/>
        <end position="911"/>
    </location>
</feature>
<dbReference type="PROSITE" id="PS50948">
    <property type="entry name" value="PAN"/>
    <property type="match status" value="5"/>
</dbReference>
<dbReference type="InterPro" id="IPR052774">
    <property type="entry name" value="Celegans_DevNeuronal_Protein"/>
</dbReference>
<feature type="compositionally biased region" description="Basic and acidic residues" evidence="1">
    <location>
        <begin position="938"/>
        <end position="956"/>
    </location>
</feature>
<protein>
    <submittedName>
        <fullName evidence="6">Uncharacterized protein LOC101894580</fullName>
    </submittedName>
</protein>
<feature type="compositionally biased region" description="Pro residues" evidence="1">
    <location>
        <begin position="1111"/>
        <end position="1121"/>
    </location>
</feature>
<dbReference type="STRING" id="7370.A0A1I8MY63"/>
<dbReference type="InterPro" id="IPR001507">
    <property type="entry name" value="ZP_dom"/>
</dbReference>
<gene>
    <name evidence="6" type="primary">LOC101894580</name>
</gene>
<keyword evidence="2" id="KW-1133">Transmembrane helix</keyword>
<dbReference type="CDD" id="cd01099">
    <property type="entry name" value="PAN_AP_HGF"/>
    <property type="match status" value="4"/>
</dbReference>
<dbReference type="RefSeq" id="XP_011290792.2">
    <property type="nucleotide sequence ID" value="XM_011292490.3"/>
</dbReference>
<feature type="compositionally biased region" description="Basic and acidic residues" evidence="1">
    <location>
        <begin position="666"/>
        <end position="778"/>
    </location>
</feature>
<feature type="compositionally biased region" description="Pro residues" evidence="1">
    <location>
        <begin position="1087"/>
        <end position="1100"/>
    </location>
</feature>
<feature type="region of interest" description="Disordered" evidence="1">
    <location>
        <begin position="1004"/>
        <end position="1125"/>
    </location>
</feature>
<dbReference type="SUPFAM" id="SSF57414">
    <property type="entry name" value="Hairpin loop containing domain-like"/>
    <property type="match status" value="4"/>
</dbReference>
<name>A0A9J7D3K0_MUSDO</name>
<dbReference type="Proteomes" id="UP001652621">
    <property type="component" value="Unplaced"/>
</dbReference>
<feature type="domain" description="Apple" evidence="3">
    <location>
        <begin position="122"/>
        <end position="231"/>
    </location>
</feature>
<proteinExistence type="predicted"/>
<feature type="transmembrane region" description="Helical" evidence="2">
    <location>
        <begin position="1589"/>
        <end position="1614"/>
    </location>
</feature>
<dbReference type="Pfam" id="PF00024">
    <property type="entry name" value="PAN_1"/>
    <property type="match status" value="4"/>
</dbReference>
<evidence type="ECO:0000313" key="5">
    <source>
        <dbReference type="Proteomes" id="UP001652621"/>
    </source>
</evidence>
<evidence type="ECO:0000313" key="6">
    <source>
        <dbReference type="RefSeq" id="XP_011290792.2"/>
    </source>
</evidence>
<feature type="domain" description="Apple" evidence="3">
    <location>
        <begin position="440"/>
        <end position="519"/>
    </location>
</feature>
<feature type="compositionally biased region" description="Gly residues" evidence="1">
    <location>
        <begin position="529"/>
        <end position="542"/>
    </location>
</feature>
<dbReference type="VEuPathDB" id="VectorBase:MDOMA2_021037"/>
<dbReference type="SMART" id="SM00473">
    <property type="entry name" value="PAN_AP"/>
    <property type="match status" value="4"/>
</dbReference>
<feature type="compositionally biased region" description="Gly residues" evidence="1">
    <location>
        <begin position="625"/>
        <end position="636"/>
    </location>
</feature>
<sequence>MCGKNRQRGSSSSGIGIDCCKREKTKATAITKKTNHVSAITTRRQTEPNSYPANSSKGWIKSILDKEQSREEQQQQKTTLHNTMLMMTLTLTMKPKTKPGIILLVVSIISLSFQEIYAQTTCKNGLGRVLYERLPNQQLQGYDDDVVRDTAPPFRVLEKCQDLCLRDRTGTNNLVRTCTSFDFQPGSRITAFGGNMEYEESLCYLTSEQAGPEGIGSLMLVPNSVHFNEICLTSSRPERECPSRRYVFERHPRKKLKLPISDIKEITAANRSDCEDKCLNEFSFVCRSANFDSTMRSCTLSRFTRRTHPELLEDDPNSDYLENTCLNAERRCDGLAVFVKEENKRLGGPFEVDIFNNMTLEECQTMCLRAEKYFCRSVEFDDQTKQCILSEEDSISQKDDISISSSPTHHFYDLVCLDNQRATDYPDNSVTSHLFSGGRRPDTAFQRYRNSRLGGEFHSEITGRSLSECLDECLRQTSFQCRSAVYSDRFRTCRLSRYNQKDGMRIIYDADYDYYENLMLNVVGGNGDGDGHSGSGGSGVGGHRPSDRPGVDNSWRNPIKDDDRYGGGNRYGPGSGSGGGSGGVGGRLPGDSAGGEYGRPPYDRYPGDSGGLDYDRYPGSRPGASGPGGVRPGGSVGRFPDDYDDRDRHRDRDRYPNGGPAGGYYDDDRYPLDADRNRLPGDRDRLPGDRDRLPGDRDRLPGDRDRLPGDRDRLPLDRDRNRLPGDRDRLPGDRDRYPDDPERYPEDRDRGRDPYAGNRDRFPGERDRYPLTDRDRPYMNRYPGPGRYPYDDQLPPPKDRYAGRYPESDRYGDRYPESDRYIPRDRYTPMRRPLAGRYPLIEDNTLPPDMPHTRPYPPDDDVPYRPYLPGSRYPEDRYAGRYPSRYPNMREPIGGYTGRDDPEGIFPDRRFRPSSYDSRYPDDLRPGSGGRYGPDARYPGEDIVHGARRPEPDSAKRYPPAPLVPPVGSGKYPPPGTSPNRFPVGNDRYPIDIYKYGNRYEGSSAAGGFRGGYNRPPPPPPPYYDMDYEERYGDRYGPYDRDFDRPAGRRPISNAGGYAYDMPYNRPYHRPGGAGGPGDGSLTPLPNDHPIPGALPPPLAPASYGGGPGGPGGPPGIPRPPITRCEESDNFKQVAARHKMRRHFIRRALIVPTLIQCERECVETRDFICRSFNYRDTAVSNYDERDIPNCELSDRDSRELDVHDPNLFDAANYDFYERSSAGRSDGECMDVTQTCNEEGMEFTIRTPEGFVGRIYTYGYYDRCFFRGNGGTVNVLRISGPQGYPDCGTQRYGDTLTNIVVVQFSDNVQTSRDKRYNLTCVFRGPGEAVVTSGYIGAGLSDPNSSGSPIPIEYLPAENTLSSKVRLSILYQGRPTTTIAVGDPLTFRLEALDGYNHATDIFATNVVARDPYSGRSIQLIDRFGCPVDPYVFPELDKLRDGDTLEARFNAFKIPESNFLVFEATVRTCRDGCQPAYCPGPAGRQEPSFGRRRRSLNDTETLTEEVASSTEDSLEPVAERLVDELTELNSTTVTSTLGEGNKNNTVEAENEEPEQVREMIEVFESREEIENESYPRKLVAPVETVCLTPSEYHGLITAIILLMILLLSITLVSGLAYRRYWKTMSKNRIADRHSPIHSLGHSSSIRTHERFSEIGHMPNGSSGGGSNVTTANRAANAFRSNVSMFGGSLHKTFATGNLARMCQLPVINPMRNANLGPNQFEDPSEPIYTDPSLFERSRSLRSLNVDGGEGGDNNHTEQHHQA</sequence>
<dbReference type="VEuPathDB" id="VectorBase:MDOA009622"/>
<feature type="compositionally biased region" description="Gly residues" evidence="1">
    <location>
        <begin position="566"/>
        <end position="597"/>
    </location>
</feature>
<feature type="compositionally biased region" description="Basic and acidic residues" evidence="1">
    <location>
        <begin position="639"/>
        <end position="655"/>
    </location>
</feature>
<feature type="domain" description="ZP" evidence="4">
    <location>
        <begin position="1234"/>
        <end position="1482"/>
    </location>
</feature>
<feature type="region of interest" description="Disordered" evidence="1">
    <location>
        <begin position="1739"/>
        <end position="1759"/>
    </location>
</feature>
<reference evidence="6" key="1">
    <citation type="submission" date="2025-08" db="UniProtKB">
        <authorList>
            <consortium name="RefSeq"/>
        </authorList>
    </citation>
    <scope>IDENTIFICATION</scope>
    <source>
        <strain evidence="6">Aabys</strain>
        <tissue evidence="6">Whole body</tissue>
    </source>
</reference>
<evidence type="ECO:0000256" key="2">
    <source>
        <dbReference type="SAM" id="Phobius"/>
    </source>
</evidence>
<feature type="domain" description="Apple" evidence="3">
    <location>
        <begin position="241"/>
        <end position="325"/>
    </location>
</feature>
<feature type="region of interest" description="Disordered" evidence="1">
    <location>
        <begin position="1477"/>
        <end position="1501"/>
    </location>
</feature>
<dbReference type="PANTHER" id="PTHR47327">
    <property type="entry name" value="FI18240P1-RELATED"/>
    <property type="match status" value="1"/>
</dbReference>
<dbReference type="InterPro" id="IPR003609">
    <property type="entry name" value="Pan_app"/>
</dbReference>
<feature type="domain" description="Apple" evidence="3">
    <location>
        <begin position="332"/>
        <end position="416"/>
    </location>
</feature>
<evidence type="ECO:0000259" key="4">
    <source>
        <dbReference type="PROSITE" id="PS51034"/>
    </source>
</evidence>
<dbReference type="eggNOG" id="ENOG502QVZW">
    <property type="taxonomic scope" value="Eukaryota"/>
</dbReference>
<feature type="compositionally biased region" description="Basic and acidic residues" evidence="1">
    <location>
        <begin position="1029"/>
        <end position="1047"/>
    </location>
</feature>
<dbReference type="Gene3D" id="3.50.4.10">
    <property type="entry name" value="Hepatocyte Growth Factor"/>
    <property type="match status" value="4"/>
</dbReference>